<dbReference type="RefSeq" id="WP_039744433.1">
    <property type="nucleotide sequence ID" value="NZ_CP009788.1"/>
</dbReference>
<dbReference type="Pfam" id="PF00696">
    <property type="entry name" value="AA_kinase"/>
    <property type="match status" value="1"/>
</dbReference>
<dbReference type="Gene3D" id="3.40.1160.10">
    <property type="entry name" value="Acetylglutamate kinase-like"/>
    <property type="match status" value="2"/>
</dbReference>
<dbReference type="PROSITE" id="PS50890">
    <property type="entry name" value="PUA"/>
    <property type="match status" value="1"/>
</dbReference>
<comment type="subcellular location">
    <subcellularLocation>
        <location evidence="8">Cytoplasm</location>
    </subcellularLocation>
</comment>
<evidence type="ECO:0000256" key="8">
    <source>
        <dbReference type="HAMAP-Rule" id="MF_00456"/>
    </source>
</evidence>
<dbReference type="InterPro" id="IPR011529">
    <property type="entry name" value="Glu_5kinase"/>
</dbReference>
<dbReference type="InterPro" id="IPR015947">
    <property type="entry name" value="PUA-like_sf"/>
</dbReference>
<feature type="binding site" evidence="8">
    <location>
        <position position="55"/>
    </location>
    <ligand>
        <name>substrate</name>
    </ligand>
</feature>
<dbReference type="NCBIfam" id="TIGR01027">
    <property type="entry name" value="proB"/>
    <property type="match status" value="1"/>
</dbReference>
<dbReference type="GO" id="GO:0004349">
    <property type="term" value="F:glutamate 5-kinase activity"/>
    <property type="evidence" value="ECO:0007669"/>
    <property type="project" value="UniProtKB-UniRule"/>
</dbReference>
<accession>A0A0B5BIY6</accession>
<gene>
    <name evidence="8" type="primary">proB</name>
    <name evidence="10" type="ORF">GPICK_14660</name>
</gene>
<dbReference type="InterPro" id="IPR041739">
    <property type="entry name" value="G5K_ProB"/>
</dbReference>
<dbReference type="SMART" id="SM00359">
    <property type="entry name" value="PUA"/>
    <property type="match status" value="1"/>
</dbReference>
<dbReference type="AlphaFoldDB" id="A0A0B5BIY6"/>
<dbReference type="Proteomes" id="UP000057609">
    <property type="component" value="Chromosome"/>
</dbReference>
<evidence type="ECO:0000259" key="9">
    <source>
        <dbReference type="SMART" id="SM00359"/>
    </source>
</evidence>
<keyword evidence="11" id="KW-1185">Reference proteome</keyword>
<dbReference type="EMBL" id="CP009788">
    <property type="protein sequence ID" value="AJE04430.1"/>
    <property type="molecule type" value="Genomic_DNA"/>
</dbReference>
<comment type="pathway">
    <text evidence="8">Amino-acid biosynthesis; L-proline biosynthesis; L-glutamate 5-semialdehyde from L-glutamate: step 1/2.</text>
</comment>
<keyword evidence="6 8" id="KW-0418">Kinase</keyword>
<dbReference type="EC" id="2.7.2.11" evidence="8"/>
<dbReference type="InterPro" id="IPR005715">
    <property type="entry name" value="Glu_5kinase/COase_Synthase"/>
</dbReference>
<dbReference type="FunFam" id="2.30.130.10:FF:000007">
    <property type="entry name" value="Glutamate 5-kinase"/>
    <property type="match status" value="1"/>
</dbReference>
<dbReference type="CDD" id="cd21157">
    <property type="entry name" value="PUA_G5K"/>
    <property type="match status" value="1"/>
</dbReference>
<dbReference type="SUPFAM" id="SSF88697">
    <property type="entry name" value="PUA domain-like"/>
    <property type="match status" value="1"/>
</dbReference>
<dbReference type="GO" id="GO:0003723">
    <property type="term" value="F:RNA binding"/>
    <property type="evidence" value="ECO:0007669"/>
    <property type="project" value="InterPro"/>
</dbReference>
<keyword evidence="1 8" id="KW-0963">Cytoplasm</keyword>
<dbReference type="PANTHER" id="PTHR43654:SF1">
    <property type="entry name" value="ISOPENTENYL PHOSPHATE KINASE"/>
    <property type="match status" value="1"/>
</dbReference>
<comment type="function">
    <text evidence="8">Catalyzes the transfer of a phosphate group to glutamate to form L-glutamate 5-phosphate.</text>
</comment>
<dbReference type="OrthoDB" id="9804434at2"/>
<feature type="binding site" evidence="8">
    <location>
        <position position="142"/>
    </location>
    <ligand>
        <name>substrate</name>
    </ligand>
</feature>
<dbReference type="CDD" id="cd04242">
    <property type="entry name" value="AAK_G5K_ProB"/>
    <property type="match status" value="1"/>
</dbReference>
<keyword evidence="2 8" id="KW-0028">Amino-acid biosynthesis</keyword>
<keyword evidence="5 8" id="KW-0547">Nucleotide-binding</keyword>
<dbReference type="STRING" id="345632.GPICK_14660"/>
<dbReference type="UniPathway" id="UPA00098">
    <property type="reaction ID" value="UER00359"/>
</dbReference>
<evidence type="ECO:0000256" key="7">
    <source>
        <dbReference type="ARBA" id="ARBA00022840"/>
    </source>
</evidence>
<dbReference type="PIRSF" id="PIRSF000729">
    <property type="entry name" value="GK"/>
    <property type="match status" value="1"/>
</dbReference>
<evidence type="ECO:0000256" key="5">
    <source>
        <dbReference type="ARBA" id="ARBA00022741"/>
    </source>
</evidence>
<feature type="binding site" evidence="8">
    <location>
        <begin position="174"/>
        <end position="175"/>
    </location>
    <ligand>
        <name>ATP</name>
        <dbReference type="ChEBI" id="CHEBI:30616"/>
    </ligand>
</feature>
<dbReference type="InterPro" id="IPR036393">
    <property type="entry name" value="AceGlu_kinase-like_sf"/>
</dbReference>
<keyword evidence="7 8" id="KW-0067">ATP-binding</keyword>
<dbReference type="InterPro" id="IPR002478">
    <property type="entry name" value="PUA"/>
</dbReference>
<dbReference type="InterPro" id="IPR019797">
    <property type="entry name" value="Glutamate_5-kinase_CS"/>
</dbReference>
<dbReference type="GO" id="GO:0055129">
    <property type="term" value="P:L-proline biosynthetic process"/>
    <property type="evidence" value="ECO:0007669"/>
    <property type="project" value="UniProtKB-UniRule"/>
</dbReference>
<proteinExistence type="inferred from homology"/>
<evidence type="ECO:0000256" key="2">
    <source>
        <dbReference type="ARBA" id="ARBA00022605"/>
    </source>
</evidence>
<dbReference type="GO" id="GO:0005524">
    <property type="term" value="F:ATP binding"/>
    <property type="evidence" value="ECO:0007669"/>
    <property type="project" value="UniProtKB-KW"/>
</dbReference>
<feature type="domain" description="PUA" evidence="9">
    <location>
        <begin position="282"/>
        <end position="365"/>
    </location>
</feature>
<dbReference type="InterPro" id="IPR036974">
    <property type="entry name" value="PUA_sf"/>
</dbReference>
<dbReference type="Gene3D" id="2.30.130.10">
    <property type="entry name" value="PUA domain"/>
    <property type="match status" value="1"/>
</dbReference>
<dbReference type="KEGG" id="gpi:GPICK_14660"/>
<dbReference type="HAMAP" id="MF_00456">
    <property type="entry name" value="ProB"/>
    <property type="match status" value="1"/>
</dbReference>
<sequence>MRTENLKKAKRIVIKIGSRVLTCEDNGLDLDLIDGLAAEVATLREDGHEVIIVSSGAVAAGRRELGIEGRPRSIPQKQAAAAIGQSHLMRTYEEAFGRFGHKVAQILLTRDDLANRLRFLNARATLDTLLSFGVIPVINENDTVVVDEIKFGDNDNLSALVTNLAEAHLLVILTDIDGFYDSDPRANPDARLIHLVKSVTRETERAAGGSASTVGTGGMVTKLAAAKKAAQSGVPTLMVNGKVPGILTEAFAGREVGTLFLPARESLNRRKHWIAHTLKPSGRIIVDDGARAVLARQGKSLLPSGVVRVEGEFDRGACVRVCGPDEIEVARGLVDYSHAEIERILGHRSGEIETILGYKYGDEIIHRDNLVIL</sequence>
<evidence type="ECO:0000256" key="3">
    <source>
        <dbReference type="ARBA" id="ARBA00022650"/>
    </source>
</evidence>
<dbReference type="PRINTS" id="PR00474">
    <property type="entry name" value="GLU5KINASE"/>
</dbReference>
<dbReference type="Pfam" id="PF01472">
    <property type="entry name" value="PUA"/>
    <property type="match status" value="1"/>
</dbReference>
<evidence type="ECO:0000313" key="10">
    <source>
        <dbReference type="EMBL" id="AJE04430.1"/>
    </source>
</evidence>
<dbReference type="GO" id="GO:0005829">
    <property type="term" value="C:cytosol"/>
    <property type="evidence" value="ECO:0007669"/>
    <property type="project" value="TreeGrafter"/>
</dbReference>
<evidence type="ECO:0000256" key="6">
    <source>
        <dbReference type="ARBA" id="ARBA00022777"/>
    </source>
</evidence>
<dbReference type="InterPro" id="IPR001057">
    <property type="entry name" value="Glu/AcGlu_kinase"/>
</dbReference>
<keyword evidence="3 8" id="KW-0641">Proline biosynthesis</keyword>
<dbReference type="HOGENOM" id="CLU_025400_2_0_7"/>
<dbReference type="FunFam" id="3.40.1160.10:FF:000018">
    <property type="entry name" value="Glutamate 5-kinase"/>
    <property type="match status" value="1"/>
</dbReference>
<protein>
    <recommendedName>
        <fullName evidence="8">Glutamate 5-kinase</fullName>
        <ecNumber evidence="8">2.7.2.11</ecNumber>
    </recommendedName>
    <alternativeName>
        <fullName evidence="8">Gamma-glutamyl kinase</fullName>
        <shortName evidence="8">GK</shortName>
    </alternativeName>
</protein>
<evidence type="ECO:0000313" key="11">
    <source>
        <dbReference type="Proteomes" id="UP000057609"/>
    </source>
</evidence>
<reference evidence="10 11" key="1">
    <citation type="journal article" date="2015" name="Genome Announc.">
        <title>Complete Genome of Geobacter pickeringii G13T, a Metal-Reducing Isolate from Sedimentary Kaolin Deposits.</title>
        <authorList>
            <person name="Badalamenti J.P."/>
            <person name="Bond D.R."/>
        </authorList>
    </citation>
    <scope>NUCLEOTIDE SEQUENCE [LARGE SCALE GENOMIC DNA]</scope>
    <source>
        <strain evidence="10 11">G13</strain>
    </source>
</reference>
<evidence type="ECO:0000256" key="1">
    <source>
        <dbReference type="ARBA" id="ARBA00022490"/>
    </source>
</evidence>
<dbReference type="InterPro" id="IPR001048">
    <property type="entry name" value="Asp/Glu/Uridylate_kinase"/>
</dbReference>
<dbReference type="PROSITE" id="PS00902">
    <property type="entry name" value="GLUTAMATE_5_KINASE"/>
    <property type="match status" value="1"/>
</dbReference>
<dbReference type="PANTHER" id="PTHR43654">
    <property type="entry name" value="GLUTAMATE 5-KINASE"/>
    <property type="match status" value="1"/>
</dbReference>
<feature type="binding site" evidence="8">
    <location>
        <position position="15"/>
    </location>
    <ligand>
        <name>ATP</name>
        <dbReference type="ChEBI" id="CHEBI:30616"/>
    </ligand>
</feature>
<name>A0A0B5BIY6_9BACT</name>
<feature type="binding site" evidence="8">
    <location>
        <begin position="216"/>
        <end position="222"/>
    </location>
    <ligand>
        <name>ATP</name>
        <dbReference type="ChEBI" id="CHEBI:30616"/>
    </ligand>
</feature>
<dbReference type="SUPFAM" id="SSF53633">
    <property type="entry name" value="Carbamate kinase-like"/>
    <property type="match status" value="1"/>
</dbReference>
<keyword evidence="4 8" id="KW-0808">Transferase</keyword>
<organism evidence="10 11">
    <name type="scientific">Geobacter pickeringii</name>
    <dbReference type="NCBI Taxonomy" id="345632"/>
    <lineage>
        <taxon>Bacteria</taxon>
        <taxon>Pseudomonadati</taxon>
        <taxon>Thermodesulfobacteriota</taxon>
        <taxon>Desulfuromonadia</taxon>
        <taxon>Geobacterales</taxon>
        <taxon>Geobacteraceae</taxon>
        <taxon>Geobacter</taxon>
    </lineage>
</organism>
<comment type="similarity">
    <text evidence="8">Belongs to the glutamate 5-kinase family.</text>
</comment>
<evidence type="ECO:0000256" key="4">
    <source>
        <dbReference type="ARBA" id="ARBA00022679"/>
    </source>
</evidence>
<feature type="binding site" evidence="8">
    <location>
        <position position="154"/>
    </location>
    <ligand>
        <name>substrate</name>
    </ligand>
</feature>
<comment type="catalytic activity">
    <reaction evidence="8">
        <text>L-glutamate + ATP = L-glutamyl 5-phosphate + ADP</text>
        <dbReference type="Rhea" id="RHEA:14877"/>
        <dbReference type="ChEBI" id="CHEBI:29985"/>
        <dbReference type="ChEBI" id="CHEBI:30616"/>
        <dbReference type="ChEBI" id="CHEBI:58274"/>
        <dbReference type="ChEBI" id="CHEBI:456216"/>
        <dbReference type="EC" id="2.7.2.11"/>
    </reaction>
</comment>